<keyword evidence="2" id="KW-1133">Transmembrane helix</keyword>
<organism evidence="3 4">
    <name type="scientific">Limnoraphis robusta CS-951</name>
    <dbReference type="NCBI Taxonomy" id="1637645"/>
    <lineage>
        <taxon>Bacteria</taxon>
        <taxon>Bacillati</taxon>
        <taxon>Cyanobacteriota</taxon>
        <taxon>Cyanophyceae</taxon>
        <taxon>Oscillatoriophycideae</taxon>
        <taxon>Oscillatoriales</taxon>
        <taxon>Sirenicapillariaceae</taxon>
        <taxon>Limnoraphis</taxon>
    </lineage>
</organism>
<evidence type="ECO:0000313" key="3">
    <source>
        <dbReference type="EMBL" id="KKD38549.1"/>
    </source>
</evidence>
<reference evidence="3 4" key="1">
    <citation type="submission" date="2015-06" db="EMBL/GenBank/DDBJ databases">
        <title>Draft genome assembly of filamentous brackish cyanobacterium Limnoraphis robusta strain CS-951.</title>
        <authorList>
            <person name="Willis A."/>
            <person name="Parks M."/>
            <person name="Burford M.A."/>
        </authorList>
    </citation>
    <scope>NUCLEOTIDE SEQUENCE [LARGE SCALE GENOMIC DNA]</scope>
    <source>
        <strain evidence="3 4">CS-951</strain>
    </source>
</reference>
<name>A0A0F5YI34_9CYAN</name>
<gene>
    <name evidence="3" type="ORF">WN50_08215</name>
</gene>
<keyword evidence="2" id="KW-0472">Membrane</keyword>
<dbReference type="OrthoDB" id="513429at2"/>
<comment type="caution">
    <text evidence="3">The sequence shown here is derived from an EMBL/GenBank/DDBJ whole genome shotgun (WGS) entry which is preliminary data.</text>
</comment>
<dbReference type="EMBL" id="LATL02000298">
    <property type="protein sequence ID" value="KKD38549.1"/>
    <property type="molecule type" value="Genomic_DNA"/>
</dbReference>
<evidence type="ECO:0000256" key="1">
    <source>
        <dbReference type="SAM" id="MobiDB-lite"/>
    </source>
</evidence>
<accession>A0A0F5YI34</accession>
<dbReference type="RefSeq" id="WP_046278047.1">
    <property type="nucleotide sequence ID" value="NZ_LATL02000298.1"/>
</dbReference>
<proteinExistence type="predicted"/>
<dbReference type="Proteomes" id="UP000033607">
    <property type="component" value="Unassembled WGS sequence"/>
</dbReference>
<feature type="region of interest" description="Disordered" evidence="1">
    <location>
        <begin position="46"/>
        <end position="67"/>
    </location>
</feature>
<keyword evidence="2" id="KW-0812">Transmembrane</keyword>
<feature type="region of interest" description="Disordered" evidence="1">
    <location>
        <begin position="163"/>
        <end position="183"/>
    </location>
</feature>
<protein>
    <submittedName>
        <fullName evidence="3">Uncharacterized protein</fullName>
    </submittedName>
</protein>
<evidence type="ECO:0000313" key="4">
    <source>
        <dbReference type="Proteomes" id="UP000033607"/>
    </source>
</evidence>
<dbReference type="AlphaFoldDB" id="A0A0F5YI34"/>
<sequence>MSEEQFTSPRPKKPQTRPPRRNILINLTLQVLRGLIDQLEGIVAQLENPSSPENSRNPNERNRSRHYGSKILSPIRRFLPPVVNRILPDPILALVIGAIVVILFSQIIKQFPSREPPPELAKITVPSPQQPEIIIEKPLQEIPSEPPLSAPELERFPTELVPEPPASLEEVPSISEPENVSENPDKIPQLIVETAPPQPVKFISPPNLELTPEQYLIATIQRKMNESTAKISAEIIASVQANFPASLLRVELSPAWYELSEDKQTQLAQVVFEQAQNFDFTRLELISPSGKPIARNAVIGTNMIILNRTNLESDH</sequence>
<feature type="compositionally biased region" description="Basic residues" evidence="1">
    <location>
        <begin position="10"/>
        <end position="20"/>
    </location>
</feature>
<feature type="region of interest" description="Disordered" evidence="1">
    <location>
        <begin position="1"/>
        <end position="20"/>
    </location>
</feature>
<evidence type="ECO:0000256" key="2">
    <source>
        <dbReference type="SAM" id="Phobius"/>
    </source>
</evidence>
<feature type="transmembrane region" description="Helical" evidence="2">
    <location>
        <begin position="86"/>
        <end position="108"/>
    </location>
</feature>
<feature type="compositionally biased region" description="Low complexity" evidence="1">
    <location>
        <begin position="47"/>
        <end position="57"/>
    </location>
</feature>